<reference evidence="1" key="1">
    <citation type="submission" date="2023-03" db="EMBL/GenBank/DDBJ databases">
        <title>Chromosome-level genomes of two armyworms, Mythimna separata and Mythimna loreyi, provide insights into the biosynthesis and reception of sex pheromones.</title>
        <authorList>
            <person name="Zhao H."/>
        </authorList>
    </citation>
    <scope>NUCLEOTIDE SEQUENCE</scope>
    <source>
        <strain evidence="1">BeijingLab</strain>
        <tissue evidence="1">Pupa</tissue>
    </source>
</reference>
<sequence length="1515" mass="176992">MCAMYSKRAGTSGISGQLYESKLISLLYFRALQDKRIKEFKLASNINNIGAFDDICFTAEVDGFEKPIAVFIQAKHKENKNQILKMDLEIYFNSYLKIRQCFNQSKDLFFKGSYDEVECLFVFYTTAKDEFSNYLISESKFCSVLNDLIGTDGTVNQPDKRDKDVKSLCKVAMNEQMTSLAERMAKFINNDGNFQMMLIDDLVRRYHVILAEKVLNVSELQPDGYRLVTFRHDFFDTHDEYLILFKNTLLKEILKDRKIEPDDIKHFLSDFLNEPNNAFKLSKLIETVITYNNDHDQLEFNKKSIKDLKLDMKLPDVSPWTVSEAVELAAKEILLSPEFKQRVPYSFGNKDITLSGSEPKKKRRINYLASKLTDLLVKCESSKIITIDESLDDGFLQLNGGITGGIGNIFVLDDYNTKLMKITNNTESLGFFSKQLNDRLNEKIESHNNDNAENKIPNLCEYKFLFNSNKFPKLLLECSENEDKVRDFLNKLVSFSSQADEEGVETILKNEIEENQLNEPNYFQAKTDAIFAKFHDEVQKWWIQPDQAPYLTRKSDLFQKAKHIIKDQLVGVVNFMYKIKIKQIDCTFTENAVKSLNLQDQQFKTVITTENTILTVVKVIQHLKNISHIILDLEYIINLPLKDCYVLRQELRNTHKDTVLILVCDTIHQNKKKIIKNIAEAVLCKNTIIVTKRPCVEILQSYFSEPSRKLVADETNSLTNMSEEPQKNIIESAKVIFQGTEVTLDLIIDDKSKAYIKGDILHKIINKETIVVGTLNVNSNFDKRLYVERRLKKTEIKSNPMMNYLCNVSCRLKEIQKPNNSTKTFEQDPCCSSKYIQTPDYTEEKTYINLLPYRIYKNEQSLSTEVITTIEFMLGGSIEEQKDEVPDETLNKEINLSSDFVEHCDNTLNEKQKTEVFDTNLEKGSTVPGMFVKTLTSELPDHIVLILAEPGMGKSTLLTNLSIKTKEHKPDVWIIRINLLEYSGEFSKWKDDDTTIDLLETLKFMCQVILRDKLGKKNQVEIVLEEKDNLVNLKYCTAEDPLIEFELNLFLHFYFEREIIFVFDGFDEICPHYTNVVIKCLRCIANNLRKHRMWIASRPYNEAKAILEKEFGLSYEIDNFSAREILQYVHRFWKLNLRLEELNSTQLQNVKEFLDYMSAVHTEIIHVDESLHVVNMVAAGYLSTEIKNRHIPIWKSNKYNVAVICESNFMPLNPLFIYLVSLYVLDYIKEEHRKTKEWYFGFETFTIYKRFLEIKIKRRYEEKNEYFLKNPDTIRAYEKEISESIIDHKKMAAYAIFNRFVPAIFSVKELKEIEENIKVVEKAVEKTGLIESVCNGIPIFAHMTFTEHFAVEYVCDRLKHTCKFCYADKTGVVLMFLHIMFSRLVYSNIRAIFDHKLKTDNMLLSILEDNHEVIFHWIWKRTLFYNNIKENSSLYLSFAILIAVKEKLQNCEILFRKTISHALFYTNITDIIGAAQLLNMFDMRNYTPETFRLICSKYKADYRPQDDFLQMFFLY</sequence>
<dbReference type="EMBL" id="JARGEI010000021">
    <property type="protein sequence ID" value="KAJ8712497.1"/>
    <property type="molecule type" value="Genomic_DNA"/>
</dbReference>
<dbReference type="SUPFAM" id="SSF52540">
    <property type="entry name" value="P-loop containing nucleoside triphosphate hydrolases"/>
    <property type="match status" value="1"/>
</dbReference>
<dbReference type="Proteomes" id="UP001231518">
    <property type="component" value="Chromosome 17"/>
</dbReference>
<name>A0AAD7YF50_MYTSE</name>
<keyword evidence="2" id="KW-1185">Reference proteome</keyword>
<comment type="caution">
    <text evidence="1">The sequence shown here is derived from an EMBL/GenBank/DDBJ whole genome shotgun (WGS) entry which is preliminary data.</text>
</comment>
<evidence type="ECO:0008006" key="3">
    <source>
        <dbReference type="Google" id="ProtNLM"/>
    </source>
</evidence>
<proteinExistence type="predicted"/>
<dbReference type="Gene3D" id="3.40.50.300">
    <property type="entry name" value="P-loop containing nucleotide triphosphate hydrolases"/>
    <property type="match status" value="1"/>
</dbReference>
<dbReference type="InterPro" id="IPR027417">
    <property type="entry name" value="P-loop_NTPase"/>
</dbReference>
<evidence type="ECO:0000313" key="1">
    <source>
        <dbReference type="EMBL" id="KAJ8712497.1"/>
    </source>
</evidence>
<protein>
    <recommendedName>
        <fullName evidence="3">NACHT domain-containing protein</fullName>
    </recommendedName>
</protein>
<organism evidence="1 2">
    <name type="scientific">Mythimna separata</name>
    <name type="common">Oriental armyworm</name>
    <name type="synonym">Pseudaletia separata</name>
    <dbReference type="NCBI Taxonomy" id="271217"/>
    <lineage>
        <taxon>Eukaryota</taxon>
        <taxon>Metazoa</taxon>
        <taxon>Ecdysozoa</taxon>
        <taxon>Arthropoda</taxon>
        <taxon>Hexapoda</taxon>
        <taxon>Insecta</taxon>
        <taxon>Pterygota</taxon>
        <taxon>Neoptera</taxon>
        <taxon>Endopterygota</taxon>
        <taxon>Lepidoptera</taxon>
        <taxon>Glossata</taxon>
        <taxon>Ditrysia</taxon>
        <taxon>Noctuoidea</taxon>
        <taxon>Noctuidae</taxon>
        <taxon>Noctuinae</taxon>
        <taxon>Hadenini</taxon>
        <taxon>Mythimna</taxon>
    </lineage>
</organism>
<accession>A0AAD7YF50</accession>
<gene>
    <name evidence="1" type="ORF">PYW07_005339</name>
</gene>
<evidence type="ECO:0000313" key="2">
    <source>
        <dbReference type="Proteomes" id="UP001231518"/>
    </source>
</evidence>